<dbReference type="PANTHER" id="PTHR10868">
    <property type="entry name" value="SIGMA 1-TYPE OPIOID RECEPTOR-RELATED"/>
    <property type="match status" value="1"/>
</dbReference>
<dbReference type="InterPro" id="IPR006716">
    <property type="entry name" value="ERG2_sigma1_rcpt-like"/>
</dbReference>
<evidence type="ECO:0000256" key="1">
    <source>
        <dbReference type="ARBA" id="ARBA00004540"/>
    </source>
</evidence>
<evidence type="ECO:0000256" key="6">
    <source>
        <dbReference type="ARBA" id="ARBA00022692"/>
    </source>
</evidence>
<evidence type="ECO:0000256" key="9">
    <source>
        <dbReference type="ARBA" id="ARBA00023136"/>
    </source>
</evidence>
<dbReference type="GO" id="GO:0005637">
    <property type="term" value="C:nuclear inner membrane"/>
    <property type="evidence" value="ECO:0007669"/>
    <property type="project" value="UniProtKB-SubCell"/>
</dbReference>
<keyword evidence="9 11" id="KW-0472">Membrane</keyword>
<evidence type="ECO:0000256" key="4">
    <source>
        <dbReference type="ARBA" id="ARBA00007141"/>
    </source>
</evidence>
<dbReference type="Pfam" id="PF04622">
    <property type="entry name" value="ERG2_Sigma1R"/>
    <property type="match status" value="1"/>
</dbReference>
<dbReference type="GO" id="GO:0005789">
    <property type="term" value="C:endoplasmic reticulum membrane"/>
    <property type="evidence" value="ECO:0007669"/>
    <property type="project" value="UniProtKB-SubCell"/>
</dbReference>
<gene>
    <name evidence="12" type="ORF">FSP39_009070</name>
</gene>
<name>A0AA88YQN1_PINIB</name>
<evidence type="ECO:0000256" key="3">
    <source>
        <dbReference type="ARBA" id="ARBA00004649"/>
    </source>
</evidence>
<keyword evidence="13" id="KW-1185">Reference proteome</keyword>
<sequence>MCSFVTLFHLAKWIVCICFLIFCIQYWLYKKEFLSSEEEIAVLSKKFVGKDPKLAYQKIHRELQRRYPGHILEESDLQWIFMNAGGWMGSICILHASVTEYILFFGTAIDTSGHSGRYWANISDTILSGSFRQWKEGELESRMFYPGDTVFHELGEVTAVQWEAGTWMVEYARGFIPSTLGFALADTFFSTTDVVTLYYILRVYTKALVYEMGASLEDWRQYIKDNL</sequence>
<feature type="transmembrane region" description="Helical" evidence="11">
    <location>
        <begin position="6"/>
        <end position="29"/>
    </location>
</feature>
<comment type="caution">
    <text evidence="12">The sequence shown here is derived from an EMBL/GenBank/DDBJ whole genome shotgun (WGS) entry which is preliminary data.</text>
</comment>
<comment type="similarity">
    <text evidence="4 11">Belongs to the ERG2 family.</text>
</comment>
<evidence type="ECO:0000256" key="7">
    <source>
        <dbReference type="ARBA" id="ARBA00022824"/>
    </source>
</evidence>
<proteinExistence type="inferred from homology"/>
<keyword evidence="8 11" id="KW-1133">Transmembrane helix</keyword>
<accession>A0AA88YQN1</accession>
<reference evidence="12" key="1">
    <citation type="submission" date="2019-08" db="EMBL/GenBank/DDBJ databases">
        <title>The improved chromosome-level genome for the pearl oyster Pinctada fucata martensii using PacBio sequencing and Hi-C.</title>
        <authorList>
            <person name="Zheng Z."/>
        </authorList>
    </citation>
    <scope>NUCLEOTIDE SEQUENCE</scope>
    <source>
        <strain evidence="12">ZZ-2019</strain>
        <tissue evidence="12">Adductor muscle</tissue>
    </source>
</reference>
<dbReference type="EMBL" id="VSWD01000004">
    <property type="protein sequence ID" value="KAK3104742.1"/>
    <property type="molecule type" value="Genomic_DNA"/>
</dbReference>
<organism evidence="12 13">
    <name type="scientific">Pinctada imbricata</name>
    <name type="common">Atlantic pearl-oyster</name>
    <name type="synonym">Pinctada martensii</name>
    <dbReference type="NCBI Taxonomy" id="66713"/>
    <lineage>
        <taxon>Eukaryota</taxon>
        <taxon>Metazoa</taxon>
        <taxon>Spiralia</taxon>
        <taxon>Lophotrochozoa</taxon>
        <taxon>Mollusca</taxon>
        <taxon>Bivalvia</taxon>
        <taxon>Autobranchia</taxon>
        <taxon>Pteriomorphia</taxon>
        <taxon>Pterioida</taxon>
        <taxon>Pterioidea</taxon>
        <taxon>Pteriidae</taxon>
        <taxon>Pinctada</taxon>
    </lineage>
</organism>
<evidence type="ECO:0000313" key="12">
    <source>
        <dbReference type="EMBL" id="KAK3104742.1"/>
    </source>
</evidence>
<dbReference type="Proteomes" id="UP001186944">
    <property type="component" value="Unassembled WGS sequence"/>
</dbReference>
<dbReference type="AlphaFoldDB" id="A0AA88YQN1"/>
<dbReference type="PANTHER" id="PTHR10868:SF1">
    <property type="entry name" value="SIGMA NON-OPIOID INTRACELLULAR RECEPTOR 1"/>
    <property type="match status" value="1"/>
</dbReference>
<keyword evidence="6 11" id="KW-0812">Transmembrane</keyword>
<evidence type="ECO:0000256" key="2">
    <source>
        <dbReference type="ARBA" id="ARBA00004586"/>
    </source>
</evidence>
<protein>
    <recommendedName>
        <fullName evidence="5">Sigma non-opioid intracellular receptor 1</fullName>
    </recommendedName>
    <alternativeName>
        <fullName evidence="10">Sigma 1-type opioid receptor</fullName>
    </alternativeName>
</protein>
<keyword evidence="7" id="KW-0256">Endoplasmic reticulum</keyword>
<evidence type="ECO:0000256" key="11">
    <source>
        <dbReference type="RuleBase" id="RU368083"/>
    </source>
</evidence>
<evidence type="ECO:0000256" key="8">
    <source>
        <dbReference type="ARBA" id="ARBA00022989"/>
    </source>
</evidence>
<dbReference type="GO" id="GO:0005640">
    <property type="term" value="C:nuclear outer membrane"/>
    <property type="evidence" value="ECO:0007669"/>
    <property type="project" value="UniProtKB-SubCell"/>
</dbReference>
<evidence type="ECO:0000256" key="5">
    <source>
        <dbReference type="ARBA" id="ARBA00020208"/>
    </source>
</evidence>
<evidence type="ECO:0000313" key="13">
    <source>
        <dbReference type="Proteomes" id="UP001186944"/>
    </source>
</evidence>
<evidence type="ECO:0000256" key="10">
    <source>
        <dbReference type="ARBA" id="ARBA00033467"/>
    </source>
</evidence>
<comment type="subcellular location">
    <subcellularLocation>
        <location evidence="2">Endoplasmic reticulum membrane</location>
    </subcellularLocation>
    <subcellularLocation>
        <location evidence="1">Nucleus inner membrane</location>
    </subcellularLocation>
    <subcellularLocation>
        <location evidence="3">Nucleus outer membrane</location>
    </subcellularLocation>
</comment>